<dbReference type="SUPFAM" id="SSF56954">
    <property type="entry name" value="Outer membrane efflux proteins (OEP)"/>
    <property type="match status" value="1"/>
</dbReference>
<protein>
    <submittedName>
        <fullName evidence="6">Outer membrane efflux domain protein</fullName>
    </submittedName>
</protein>
<comment type="subcellular location">
    <subcellularLocation>
        <location evidence="1">Cell outer membrane</location>
    </subcellularLocation>
</comment>
<dbReference type="AlphaFoldDB" id="N1UD54"/>
<evidence type="ECO:0000256" key="5">
    <source>
        <dbReference type="ARBA" id="ARBA00023237"/>
    </source>
</evidence>
<evidence type="ECO:0000256" key="4">
    <source>
        <dbReference type="ARBA" id="ARBA00023136"/>
    </source>
</evidence>
<evidence type="ECO:0000313" key="6">
    <source>
        <dbReference type="EMBL" id="EMY15884.1"/>
    </source>
</evidence>
<dbReference type="GO" id="GO:0009279">
    <property type="term" value="C:cell outer membrane"/>
    <property type="evidence" value="ECO:0007669"/>
    <property type="project" value="UniProtKB-SubCell"/>
</dbReference>
<accession>N1UD54</accession>
<dbReference type="GO" id="GO:1990281">
    <property type="term" value="C:efflux pump complex"/>
    <property type="evidence" value="ECO:0007669"/>
    <property type="project" value="TreeGrafter"/>
</dbReference>
<keyword evidence="3" id="KW-0812">Transmembrane</keyword>
<organism evidence="6 7">
    <name type="scientific">Leptospira weilii str. Ecochallenge</name>
    <dbReference type="NCBI Taxonomy" id="1049986"/>
    <lineage>
        <taxon>Bacteria</taxon>
        <taxon>Pseudomonadati</taxon>
        <taxon>Spirochaetota</taxon>
        <taxon>Spirochaetia</taxon>
        <taxon>Leptospirales</taxon>
        <taxon>Leptospiraceae</taxon>
        <taxon>Leptospira</taxon>
    </lineage>
</organism>
<dbReference type="GO" id="GO:0015288">
    <property type="term" value="F:porin activity"/>
    <property type="evidence" value="ECO:0007669"/>
    <property type="project" value="TreeGrafter"/>
</dbReference>
<proteinExistence type="predicted"/>
<gene>
    <name evidence="6" type="ORF">LEP1GSC043_2184</name>
</gene>
<name>N1UD54_9LEPT</name>
<keyword evidence="5" id="KW-0998">Cell outer membrane</keyword>
<evidence type="ECO:0000313" key="7">
    <source>
        <dbReference type="Proteomes" id="UP000012249"/>
    </source>
</evidence>
<reference evidence="6 7" key="1">
    <citation type="submission" date="2013-02" db="EMBL/GenBank/DDBJ databases">
        <authorList>
            <person name="Harkins D.M."/>
            <person name="Durkin A.S."/>
            <person name="Brinkac L.M."/>
            <person name="Haft D.H."/>
            <person name="Selengut J.D."/>
            <person name="Sanka R."/>
            <person name="DePew J."/>
            <person name="Purushe J."/>
            <person name="Haake D.A."/>
            <person name="Matsunaga J."/>
            <person name="Vinetz J.M."/>
            <person name="Sutton G.G."/>
            <person name="Nierman W.C."/>
            <person name="Fouts D.E."/>
        </authorList>
    </citation>
    <scope>NUCLEOTIDE SEQUENCE [LARGE SCALE GENOMIC DNA]</scope>
    <source>
        <strain evidence="6 7">Ecochallenge</strain>
    </source>
</reference>
<evidence type="ECO:0000256" key="1">
    <source>
        <dbReference type="ARBA" id="ARBA00004442"/>
    </source>
</evidence>
<evidence type="ECO:0000256" key="2">
    <source>
        <dbReference type="ARBA" id="ARBA00022452"/>
    </source>
</evidence>
<dbReference type="PANTHER" id="PTHR30026">
    <property type="entry name" value="OUTER MEMBRANE PROTEIN TOLC"/>
    <property type="match status" value="1"/>
</dbReference>
<comment type="caution">
    <text evidence="6">The sequence shown here is derived from an EMBL/GenBank/DDBJ whole genome shotgun (WGS) entry which is preliminary data.</text>
</comment>
<sequence length="119" mass="13753">MKLSIKEELENRYATILAGKDILEGAKKRREEANKFYRGLSERFRQGRFTAVAVKTALDNVIQSELQVTQAKIQLNIDILRYELAKNHIFEKFGVNVNDIIDRLMKIQTDLNTAALEQK</sequence>
<evidence type="ECO:0000256" key="3">
    <source>
        <dbReference type="ARBA" id="ARBA00022692"/>
    </source>
</evidence>
<dbReference type="Proteomes" id="UP000012249">
    <property type="component" value="Unassembled WGS sequence"/>
</dbReference>
<keyword evidence="2" id="KW-1134">Transmembrane beta strand</keyword>
<dbReference type="InterPro" id="IPR051906">
    <property type="entry name" value="TolC-like"/>
</dbReference>
<dbReference type="EMBL" id="AHMI02000057">
    <property type="protein sequence ID" value="EMY15884.1"/>
    <property type="molecule type" value="Genomic_DNA"/>
</dbReference>
<dbReference type="GO" id="GO:0015562">
    <property type="term" value="F:efflux transmembrane transporter activity"/>
    <property type="evidence" value="ECO:0007669"/>
    <property type="project" value="InterPro"/>
</dbReference>
<keyword evidence="4" id="KW-0472">Membrane</keyword>
<dbReference type="PANTHER" id="PTHR30026:SF20">
    <property type="entry name" value="OUTER MEMBRANE PROTEIN TOLC"/>
    <property type="match status" value="1"/>
</dbReference>
<dbReference type="Gene3D" id="1.20.1600.10">
    <property type="entry name" value="Outer membrane efflux proteins (OEP)"/>
    <property type="match status" value="1"/>
</dbReference>